<dbReference type="RefSeq" id="WP_260220608.1">
    <property type="nucleotide sequence ID" value="NZ_JAJAGO010000013.1"/>
</dbReference>
<dbReference type="EMBL" id="JAJAGO010000013">
    <property type="protein sequence ID" value="MCT2593245.1"/>
    <property type="molecule type" value="Genomic_DNA"/>
</dbReference>
<name>A0ABT2K129_9ACTN</name>
<gene>
    <name evidence="2" type="ORF">LHJ74_25635</name>
</gene>
<dbReference type="CDD" id="cd04301">
    <property type="entry name" value="NAT_SF"/>
    <property type="match status" value="1"/>
</dbReference>
<keyword evidence="3" id="KW-1185">Reference proteome</keyword>
<dbReference type="PANTHER" id="PTHR43072">
    <property type="entry name" value="N-ACETYLTRANSFERASE"/>
    <property type="match status" value="1"/>
</dbReference>
<protein>
    <submittedName>
        <fullName evidence="2">GNAT family N-acetyltransferase</fullName>
    </submittedName>
</protein>
<dbReference type="Pfam" id="PF00583">
    <property type="entry name" value="Acetyltransf_1"/>
    <property type="match status" value="1"/>
</dbReference>
<dbReference type="PROSITE" id="PS51186">
    <property type="entry name" value="GNAT"/>
    <property type="match status" value="1"/>
</dbReference>
<accession>A0ABT2K129</accession>
<dbReference type="Proteomes" id="UP001156389">
    <property type="component" value="Unassembled WGS sequence"/>
</dbReference>
<dbReference type="InterPro" id="IPR016181">
    <property type="entry name" value="Acyl_CoA_acyltransferase"/>
</dbReference>
<evidence type="ECO:0000313" key="2">
    <source>
        <dbReference type="EMBL" id="MCT2593245.1"/>
    </source>
</evidence>
<evidence type="ECO:0000313" key="3">
    <source>
        <dbReference type="Proteomes" id="UP001156389"/>
    </source>
</evidence>
<evidence type="ECO:0000259" key="1">
    <source>
        <dbReference type="PROSITE" id="PS51186"/>
    </source>
</evidence>
<feature type="domain" description="N-acetyltransferase" evidence="1">
    <location>
        <begin position="5"/>
        <end position="188"/>
    </location>
</feature>
<sequence>MAPTFTLRGAELADGTALAELDRRTWSPLHAVSPRPQPPYAPFFDSGHRPSHIIVAELAASGQAGGSGGAGGTGADGADGADGAGIVGYIRVVHPTPLPSNAHVRQIQGLAVDGAARGLGIARALLEAACARAAEQYALRMTLRVLGHNKAARRLYESAGFEVEGVLPGEFLLEGEYVDDVLMGRRLTRR</sequence>
<dbReference type="InterPro" id="IPR000182">
    <property type="entry name" value="GNAT_dom"/>
</dbReference>
<reference evidence="2 3" key="1">
    <citation type="submission" date="2021-10" db="EMBL/GenBank/DDBJ databases">
        <title>Streptomyces gossypii sp. nov., isolated from soil collected from cotton field.</title>
        <authorList>
            <person name="Ge X."/>
            <person name="Chen X."/>
            <person name="Liu W."/>
        </authorList>
    </citation>
    <scope>NUCLEOTIDE SEQUENCE [LARGE SCALE GENOMIC DNA]</scope>
    <source>
        <strain evidence="2 3">N2-109</strain>
    </source>
</reference>
<organism evidence="2 3">
    <name type="scientific">Streptomyces gossypii</name>
    <dbReference type="NCBI Taxonomy" id="2883101"/>
    <lineage>
        <taxon>Bacteria</taxon>
        <taxon>Bacillati</taxon>
        <taxon>Actinomycetota</taxon>
        <taxon>Actinomycetes</taxon>
        <taxon>Kitasatosporales</taxon>
        <taxon>Streptomycetaceae</taxon>
        <taxon>Streptomyces</taxon>
    </lineage>
</organism>
<dbReference type="SUPFAM" id="SSF55729">
    <property type="entry name" value="Acyl-CoA N-acyltransferases (Nat)"/>
    <property type="match status" value="1"/>
</dbReference>
<proteinExistence type="predicted"/>
<dbReference type="Gene3D" id="3.40.630.30">
    <property type="match status" value="1"/>
</dbReference>
<comment type="caution">
    <text evidence="2">The sequence shown here is derived from an EMBL/GenBank/DDBJ whole genome shotgun (WGS) entry which is preliminary data.</text>
</comment>